<keyword evidence="5" id="KW-1185">Reference proteome</keyword>
<evidence type="ECO:0000259" key="3">
    <source>
        <dbReference type="Pfam" id="PF00817"/>
    </source>
</evidence>
<keyword evidence="2" id="KW-0227">DNA damage</keyword>
<dbReference type="PANTHER" id="PTHR35369:SF2">
    <property type="entry name" value="BLR3025 PROTEIN"/>
    <property type="match status" value="1"/>
</dbReference>
<comment type="caution">
    <text evidence="4">The sequence shown here is derived from an EMBL/GenBank/DDBJ whole genome shotgun (WGS) entry which is preliminary data.</text>
</comment>
<comment type="similarity">
    <text evidence="1">Belongs to the DNA polymerase type-Y family.</text>
</comment>
<evidence type="ECO:0000256" key="1">
    <source>
        <dbReference type="ARBA" id="ARBA00010945"/>
    </source>
</evidence>
<evidence type="ECO:0000256" key="2">
    <source>
        <dbReference type="ARBA" id="ARBA00022763"/>
    </source>
</evidence>
<dbReference type="SUPFAM" id="SSF56672">
    <property type="entry name" value="DNA/RNA polymerases"/>
    <property type="match status" value="1"/>
</dbReference>
<protein>
    <submittedName>
        <fullName evidence="4">DNA polymerase Y family protein</fullName>
    </submittedName>
</protein>
<dbReference type="InterPro" id="IPR043128">
    <property type="entry name" value="Rev_trsase/Diguanyl_cyclase"/>
</dbReference>
<proteinExistence type="inferred from homology"/>
<dbReference type="InterPro" id="IPR001126">
    <property type="entry name" value="UmuC"/>
</dbReference>
<accession>A0ABS4ADJ4</accession>
<evidence type="ECO:0000313" key="4">
    <source>
        <dbReference type="EMBL" id="MBP0445051.1"/>
    </source>
</evidence>
<gene>
    <name evidence="4" type="ORF">J8J14_09685</name>
</gene>
<dbReference type="CDD" id="cd03468">
    <property type="entry name" value="PolY_like"/>
    <property type="match status" value="1"/>
</dbReference>
<dbReference type="Pfam" id="PF00817">
    <property type="entry name" value="IMS"/>
    <property type="match status" value="1"/>
</dbReference>
<reference evidence="4 5" key="1">
    <citation type="submission" date="2021-03" db="EMBL/GenBank/DDBJ databases">
        <authorList>
            <person name="So Y."/>
        </authorList>
    </citation>
    <scope>NUCLEOTIDE SEQUENCE [LARGE SCALE GENOMIC DNA]</scope>
    <source>
        <strain evidence="4 5">SSH11</strain>
    </source>
</reference>
<evidence type="ECO:0000313" key="5">
    <source>
        <dbReference type="Proteomes" id="UP000681594"/>
    </source>
</evidence>
<dbReference type="InterPro" id="IPR043502">
    <property type="entry name" value="DNA/RNA_pol_sf"/>
</dbReference>
<dbReference type="EMBL" id="JAGIZB010000007">
    <property type="protein sequence ID" value="MBP0445051.1"/>
    <property type="molecule type" value="Genomic_DNA"/>
</dbReference>
<sequence>MRRVVSVWFPTLPTDRLRRGPGAPPPEMPLVTRALDGGRQVVASADQAALSLGLAPGLSLAEARARVPELRVHEADPEGDAAALRHLATWASRYAPLVAPDPPDGLLLDMTGGTHLHGGEAALLDDLLERLGRSGLTVRAAMASTIGVAHALARFGPADREVVAPGDEVSRLADLSPSALRIAPDIVRGLLVLGFETVGQLMRVPRAPLARRFGPELLARLDAALGRRFEPLEPWFAPEAIQHRLAFVEPLLTATALGIALDRLLSIVCPALEAAGMGARTVDALFERVDATVQAVRIGTARPSRDPGHLGRMLRDRLERVEPGFGIEAVRLVVRVAEPLAWSQAAAVPGEAPVLDVSALVDRLGNWLGSDRVFRAVPVESRVPERSFRRAPPLWSAPNLSWPEALPRPVRLITPPQPVEAIAALPDRPPAAFTWRRVRRRIRHADGPERVTGEWWRREAEMRAVRDYWAVEDEEGRRYWLFRRGDGEDPATGDLGWFLHGLF</sequence>
<dbReference type="InterPro" id="IPR050356">
    <property type="entry name" value="SulA_CellDiv_inhibitor"/>
</dbReference>
<dbReference type="Proteomes" id="UP000681594">
    <property type="component" value="Unassembled WGS sequence"/>
</dbReference>
<name>A0ABS4ADJ4_9PROT</name>
<feature type="domain" description="UmuC" evidence="3">
    <location>
        <begin position="38"/>
        <end position="150"/>
    </location>
</feature>
<dbReference type="PANTHER" id="PTHR35369">
    <property type="entry name" value="BLR3025 PROTEIN-RELATED"/>
    <property type="match status" value="1"/>
</dbReference>
<organism evidence="4 5">
    <name type="scientific">Pararoseomonas baculiformis</name>
    <dbReference type="NCBI Taxonomy" id="2820812"/>
    <lineage>
        <taxon>Bacteria</taxon>
        <taxon>Pseudomonadati</taxon>
        <taxon>Pseudomonadota</taxon>
        <taxon>Alphaproteobacteria</taxon>
        <taxon>Acetobacterales</taxon>
        <taxon>Acetobacteraceae</taxon>
        <taxon>Pararoseomonas</taxon>
    </lineage>
</organism>
<dbReference type="Gene3D" id="3.30.70.270">
    <property type="match status" value="1"/>
</dbReference>
<dbReference type="Gene3D" id="3.40.1170.60">
    <property type="match status" value="1"/>
</dbReference>